<name>A0A941F3Y9_9BACT</name>
<evidence type="ECO:0000259" key="7">
    <source>
        <dbReference type="Pfam" id="PF14322"/>
    </source>
</evidence>
<evidence type="ECO:0000256" key="3">
    <source>
        <dbReference type="ARBA" id="ARBA00022729"/>
    </source>
</evidence>
<dbReference type="Gene3D" id="1.25.40.390">
    <property type="match status" value="1"/>
</dbReference>
<keyword evidence="4" id="KW-0472">Membrane</keyword>
<dbReference type="Pfam" id="PF07980">
    <property type="entry name" value="SusD_RagB"/>
    <property type="match status" value="1"/>
</dbReference>
<keyword evidence="5" id="KW-0998">Cell outer membrane</keyword>
<dbReference type="CDD" id="cd08977">
    <property type="entry name" value="SusD"/>
    <property type="match status" value="1"/>
</dbReference>
<keyword evidence="3" id="KW-0732">Signal</keyword>
<protein>
    <submittedName>
        <fullName evidence="8">RagB/SusD family nutrient uptake outer membrane protein</fullName>
    </submittedName>
</protein>
<dbReference type="Gene3D" id="2.20.20.130">
    <property type="match status" value="1"/>
</dbReference>
<evidence type="ECO:0000313" key="8">
    <source>
        <dbReference type="EMBL" id="MBR8536351.1"/>
    </source>
</evidence>
<proteinExistence type="inferred from homology"/>
<dbReference type="PROSITE" id="PS51257">
    <property type="entry name" value="PROKAR_LIPOPROTEIN"/>
    <property type="match status" value="1"/>
</dbReference>
<dbReference type="GO" id="GO:0009279">
    <property type="term" value="C:cell outer membrane"/>
    <property type="evidence" value="ECO:0007669"/>
    <property type="project" value="UniProtKB-SubCell"/>
</dbReference>
<evidence type="ECO:0000256" key="2">
    <source>
        <dbReference type="ARBA" id="ARBA00006275"/>
    </source>
</evidence>
<feature type="domain" description="SusD-like N-terminal" evidence="7">
    <location>
        <begin position="35"/>
        <end position="237"/>
    </location>
</feature>
<dbReference type="InterPro" id="IPR011990">
    <property type="entry name" value="TPR-like_helical_dom_sf"/>
</dbReference>
<dbReference type="Gene3D" id="1.25.40.900">
    <property type="match status" value="1"/>
</dbReference>
<sequence>MKKLLYIISFIFLLGCSEDFIDRNPFGDIDKDQALSTFSKLESSTNGLYVYLMRTDLYGGFIPISGSCKADDLIRNTAAETDRYSDELNMIFFPTSTASGLWSNAYMAITSANNVIDAIDADNFDKENAPQSSIDNLKGEALVIRALMHFNLVNFFSQHYTFNDASLEEGANGNGGHVGVPYKFNSAVEEPARNTVKEVYDYIIADLQAAISLLENTKGCVYISQTTAKALLARVALYKEDWALAAKMADEVIKSNRYQLLDVDNYTEYWSLKRVDGFESVFEINMDPSDSNFPGRSESIGGIYLSYQDLGVPVSLLSMYEDDDVRRSVIQDNGADGYSIYKYPGEGNNTNVNNTKVIRYSEMYLIRAEANLRASTSVGDTPLNDLNVIRSKRGASTLISVDAEVILKERQLEFAFEGLRLFDLARYQKDIVRSEIPQKPLVSYPDKSFAYPISEYEMRNNTNMKQTGGY</sequence>
<reference evidence="8" key="1">
    <citation type="journal article" date="2018" name="Int. J. Syst. Evol. Microbiol.">
        <title>Carboxylicivirga sediminis sp. nov., isolated from coastal sediment.</title>
        <authorList>
            <person name="Wang F.Q."/>
            <person name="Ren L.H."/>
            <person name="Zou R.J."/>
            <person name="Sun Y.Z."/>
            <person name="Liu X.J."/>
            <person name="Jiang F."/>
            <person name="Liu L.J."/>
        </authorList>
    </citation>
    <scope>NUCLEOTIDE SEQUENCE</scope>
    <source>
        <strain evidence="8">JR1</strain>
    </source>
</reference>
<comment type="similarity">
    <text evidence="2">Belongs to the SusD family.</text>
</comment>
<comment type="subcellular location">
    <subcellularLocation>
        <location evidence="1">Cell outer membrane</location>
    </subcellularLocation>
</comment>
<evidence type="ECO:0000313" key="9">
    <source>
        <dbReference type="Proteomes" id="UP000679220"/>
    </source>
</evidence>
<dbReference type="Pfam" id="PF14322">
    <property type="entry name" value="SusD-like_3"/>
    <property type="match status" value="1"/>
</dbReference>
<keyword evidence="9" id="KW-1185">Reference proteome</keyword>
<dbReference type="EMBL" id="JAGTAR010000018">
    <property type="protein sequence ID" value="MBR8536351.1"/>
    <property type="molecule type" value="Genomic_DNA"/>
</dbReference>
<dbReference type="AlphaFoldDB" id="A0A941F3Y9"/>
<evidence type="ECO:0000256" key="5">
    <source>
        <dbReference type="ARBA" id="ARBA00023237"/>
    </source>
</evidence>
<dbReference type="InterPro" id="IPR012944">
    <property type="entry name" value="SusD_RagB_dom"/>
</dbReference>
<dbReference type="Proteomes" id="UP000679220">
    <property type="component" value="Unassembled WGS sequence"/>
</dbReference>
<dbReference type="RefSeq" id="WP_212191383.1">
    <property type="nucleotide sequence ID" value="NZ_JAGTAR010000018.1"/>
</dbReference>
<organism evidence="8 9">
    <name type="scientific">Carboxylicivirga sediminis</name>
    <dbReference type="NCBI Taxonomy" id="2006564"/>
    <lineage>
        <taxon>Bacteria</taxon>
        <taxon>Pseudomonadati</taxon>
        <taxon>Bacteroidota</taxon>
        <taxon>Bacteroidia</taxon>
        <taxon>Marinilabiliales</taxon>
        <taxon>Marinilabiliaceae</taxon>
        <taxon>Carboxylicivirga</taxon>
    </lineage>
</organism>
<evidence type="ECO:0000256" key="1">
    <source>
        <dbReference type="ARBA" id="ARBA00004442"/>
    </source>
</evidence>
<dbReference type="SUPFAM" id="SSF48452">
    <property type="entry name" value="TPR-like"/>
    <property type="match status" value="1"/>
</dbReference>
<evidence type="ECO:0000256" key="4">
    <source>
        <dbReference type="ARBA" id="ARBA00023136"/>
    </source>
</evidence>
<reference evidence="8" key="2">
    <citation type="submission" date="2021-04" db="EMBL/GenBank/DDBJ databases">
        <authorList>
            <person name="Zhang T."/>
            <person name="Zhang Y."/>
            <person name="Lu D."/>
            <person name="Zuo D."/>
            <person name="Du Z."/>
        </authorList>
    </citation>
    <scope>NUCLEOTIDE SEQUENCE</scope>
    <source>
        <strain evidence="8">JR1</strain>
    </source>
</reference>
<comment type="caution">
    <text evidence="8">The sequence shown here is derived from an EMBL/GenBank/DDBJ whole genome shotgun (WGS) entry which is preliminary data.</text>
</comment>
<evidence type="ECO:0000259" key="6">
    <source>
        <dbReference type="Pfam" id="PF07980"/>
    </source>
</evidence>
<gene>
    <name evidence="8" type="ORF">KDU71_12335</name>
</gene>
<dbReference type="InterPro" id="IPR033985">
    <property type="entry name" value="SusD-like_N"/>
</dbReference>
<feature type="domain" description="RagB/SusD" evidence="6">
    <location>
        <begin position="329"/>
        <end position="470"/>
    </location>
</feature>
<accession>A0A941F3Y9</accession>